<keyword evidence="8" id="KW-1185">Reference proteome</keyword>
<keyword evidence="5" id="KW-0804">Transcription</keyword>
<dbReference type="GO" id="GO:0003677">
    <property type="term" value="F:DNA binding"/>
    <property type="evidence" value="ECO:0007669"/>
    <property type="project" value="UniProtKB-KW"/>
</dbReference>
<reference evidence="7 8" key="1">
    <citation type="submission" date="2018-06" db="EMBL/GenBank/DDBJ databases">
        <authorList>
            <consortium name="Pathogen Informatics"/>
            <person name="Doyle S."/>
        </authorList>
    </citation>
    <scope>NUCLEOTIDE SEQUENCE [LARGE SCALE GENOMIC DNA]</scope>
    <source>
        <strain evidence="7 8">NCTC9836</strain>
    </source>
</reference>
<evidence type="ECO:0000256" key="5">
    <source>
        <dbReference type="ARBA" id="ARBA00023163"/>
    </source>
</evidence>
<sequence>MNEDILNLDNQLCFSIYACSKEIIRLYRPFLEKLGLTYTQYIALLALWEKDKVTVKQLGNRLYLDSGTLTPLLKKMEENGLLLRERQKDDERKVLITLTKAGVDLKQKALELPKSILCSTNLDTNKSIELREDIKSLLKHIYAINEETVSKK</sequence>
<dbReference type="InterPro" id="IPR000835">
    <property type="entry name" value="HTH_MarR-typ"/>
</dbReference>
<dbReference type="InterPro" id="IPR036390">
    <property type="entry name" value="WH_DNA-bd_sf"/>
</dbReference>
<evidence type="ECO:0000256" key="1">
    <source>
        <dbReference type="ARBA" id="ARBA00004496"/>
    </source>
</evidence>
<evidence type="ECO:0000256" key="3">
    <source>
        <dbReference type="ARBA" id="ARBA00023015"/>
    </source>
</evidence>
<keyword evidence="4" id="KW-0238">DNA-binding</keyword>
<gene>
    <name evidence="7" type="primary">ohrR</name>
    <name evidence="7" type="ORF">NCTC9836_02767</name>
</gene>
<dbReference type="RefSeq" id="WP_115642192.1">
    <property type="nucleotide sequence ID" value="NZ_UFWZ01000001.1"/>
</dbReference>
<dbReference type="EMBL" id="UFWZ01000001">
    <property type="protein sequence ID" value="SUY48366.1"/>
    <property type="molecule type" value="Genomic_DNA"/>
</dbReference>
<dbReference type="SMART" id="SM00347">
    <property type="entry name" value="HTH_MARR"/>
    <property type="match status" value="1"/>
</dbReference>
<evidence type="ECO:0000313" key="7">
    <source>
        <dbReference type="EMBL" id="SUY48366.1"/>
    </source>
</evidence>
<dbReference type="Proteomes" id="UP000254664">
    <property type="component" value="Unassembled WGS sequence"/>
</dbReference>
<dbReference type="PANTHER" id="PTHR33164:SF5">
    <property type="entry name" value="ORGANIC HYDROPEROXIDE RESISTANCE TRANSCRIPTIONAL REGULATOR"/>
    <property type="match status" value="1"/>
</dbReference>
<dbReference type="OrthoDB" id="9806864at2"/>
<dbReference type="InterPro" id="IPR055166">
    <property type="entry name" value="Transc_reg_Sar_Rot_HTH"/>
</dbReference>
<evidence type="ECO:0000313" key="8">
    <source>
        <dbReference type="Proteomes" id="UP000254664"/>
    </source>
</evidence>
<dbReference type="Pfam" id="PF22381">
    <property type="entry name" value="Staph_reg_Sar_Rot"/>
    <property type="match status" value="1"/>
</dbReference>
<comment type="subcellular location">
    <subcellularLocation>
        <location evidence="1">Cytoplasm</location>
    </subcellularLocation>
</comment>
<accession>A0A381JD61</accession>
<dbReference type="FunFam" id="1.10.10.10:FF:000163">
    <property type="entry name" value="MarR family transcriptional regulator"/>
    <property type="match status" value="1"/>
</dbReference>
<protein>
    <submittedName>
        <fullName evidence="7">Transcriptional regulator</fullName>
    </submittedName>
</protein>
<dbReference type="SUPFAM" id="SSF46785">
    <property type="entry name" value="Winged helix' DNA-binding domain"/>
    <property type="match status" value="1"/>
</dbReference>
<dbReference type="PROSITE" id="PS50995">
    <property type="entry name" value="HTH_MARR_2"/>
    <property type="match status" value="1"/>
</dbReference>
<organism evidence="7 8">
    <name type="scientific">Clostridium putrefaciens</name>
    <dbReference type="NCBI Taxonomy" id="99675"/>
    <lineage>
        <taxon>Bacteria</taxon>
        <taxon>Bacillati</taxon>
        <taxon>Bacillota</taxon>
        <taxon>Clostridia</taxon>
        <taxon>Eubacteriales</taxon>
        <taxon>Clostridiaceae</taxon>
        <taxon>Clostridium</taxon>
    </lineage>
</organism>
<dbReference type="InterPro" id="IPR039422">
    <property type="entry name" value="MarR/SlyA-like"/>
</dbReference>
<dbReference type="GO" id="GO:0003700">
    <property type="term" value="F:DNA-binding transcription factor activity"/>
    <property type="evidence" value="ECO:0007669"/>
    <property type="project" value="InterPro"/>
</dbReference>
<evidence type="ECO:0000259" key="6">
    <source>
        <dbReference type="PROSITE" id="PS50995"/>
    </source>
</evidence>
<keyword evidence="3" id="KW-0805">Transcription regulation</keyword>
<dbReference type="AlphaFoldDB" id="A0A381JD61"/>
<dbReference type="Gene3D" id="1.10.10.10">
    <property type="entry name" value="Winged helix-like DNA-binding domain superfamily/Winged helix DNA-binding domain"/>
    <property type="match status" value="1"/>
</dbReference>
<name>A0A381JD61_9CLOT</name>
<evidence type="ECO:0000256" key="2">
    <source>
        <dbReference type="ARBA" id="ARBA00022490"/>
    </source>
</evidence>
<feature type="domain" description="HTH marR-type" evidence="6">
    <location>
        <begin position="9"/>
        <end position="143"/>
    </location>
</feature>
<keyword evidence="2" id="KW-0963">Cytoplasm</keyword>
<proteinExistence type="predicted"/>
<dbReference type="GO" id="GO:0005737">
    <property type="term" value="C:cytoplasm"/>
    <property type="evidence" value="ECO:0007669"/>
    <property type="project" value="UniProtKB-SubCell"/>
</dbReference>
<dbReference type="GO" id="GO:0006950">
    <property type="term" value="P:response to stress"/>
    <property type="evidence" value="ECO:0007669"/>
    <property type="project" value="TreeGrafter"/>
</dbReference>
<dbReference type="PANTHER" id="PTHR33164">
    <property type="entry name" value="TRANSCRIPTIONAL REGULATOR, MARR FAMILY"/>
    <property type="match status" value="1"/>
</dbReference>
<evidence type="ECO:0000256" key="4">
    <source>
        <dbReference type="ARBA" id="ARBA00023125"/>
    </source>
</evidence>
<dbReference type="InterPro" id="IPR036388">
    <property type="entry name" value="WH-like_DNA-bd_sf"/>
</dbReference>